<dbReference type="Proteomes" id="UP001589693">
    <property type="component" value="Unassembled WGS sequence"/>
</dbReference>
<comment type="caution">
    <text evidence="4">The sequence shown here is derived from an EMBL/GenBank/DDBJ whole genome shotgun (WGS) entry which is preliminary data.</text>
</comment>
<dbReference type="PANTHER" id="PTHR39082:SF1">
    <property type="entry name" value="SCAVENGER RECEPTOR CLASS A MEMBER 3"/>
    <property type="match status" value="1"/>
</dbReference>
<organism evidence="4 5">
    <name type="scientific">Allokutzneria oryzae</name>
    <dbReference type="NCBI Taxonomy" id="1378989"/>
    <lineage>
        <taxon>Bacteria</taxon>
        <taxon>Bacillati</taxon>
        <taxon>Actinomycetota</taxon>
        <taxon>Actinomycetes</taxon>
        <taxon>Pseudonocardiales</taxon>
        <taxon>Pseudonocardiaceae</taxon>
        <taxon>Allokutzneria</taxon>
    </lineage>
</organism>
<dbReference type="PANTHER" id="PTHR39082">
    <property type="entry name" value="PHOSPHOLIPASE C-BETA-2-RELATED"/>
    <property type="match status" value="1"/>
</dbReference>
<feature type="domain" description="CT398-like coiled coil hairpin" evidence="3">
    <location>
        <begin position="14"/>
        <end position="192"/>
    </location>
</feature>
<gene>
    <name evidence="4" type="ORF">ACFFQA_34610</name>
</gene>
<name>A0ABV6A7D6_9PSEU</name>
<evidence type="ECO:0000259" key="3">
    <source>
        <dbReference type="Pfam" id="PF24481"/>
    </source>
</evidence>
<dbReference type="Gene3D" id="1.10.287.1490">
    <property type="match status" value="1"/>
</dbReference>
<evidence type="ECO:0000259" key="2">
    <source>
        <dbReference type="Pfam" id="PF02591"/>
    </source>
</evidence>
<evidence type="ECO:0000313" key="5">
    <source>
        <dbReference type="Proteomes" id="UP001589693"/>
    </source>
</evidence>
<dbReference type="EMBL" id="JBHLZU010000033">
    <property type="protein sequence ID" value="MFB9909098.1"/>
    <property type="molecule type" value="Genomic_DNA"/>
</dbReference>
<dbReference type="InterPro" id="IPR056003">
    <property type="entry name" value="CT398_CC_hairpin"/>
</dbReference>
<reference evidence="4 5" key="1">
    <citation type="submission" date="2024-09" db="EMBL/GenBank/DDBJ databases">
        <authorList>
            <person name="Sun Q."/>
            <person name="Mori K."/>
        </authorList>
    </citation>
    <scope>NUCLEOTIDE SEQUENCE [LARGE SCALE GENOMIC DNA]</scope>
    <source>
        <strain evidence="4 5">TBRC 7907</strain>
    </source>
</reference>
<dbReference type="InterPro" id="IPR052376">
    <property type="entry name" value="Oxidative_Scav/Glycosyltrans"/>
</dbReference>
<keyword evidence="5" id="KW-1185">Reference proteome</keyword>
<dbReference type="RefSeq" id="WP_377861510.1">
    <property type="nucleotide sequence ID" value="NZ_JBHLZU010000033.1"/>
</dbReference>
<dbReference type="Pfam" id="PF02591">
    <property type="entry name" value="Zn_ribbon_9"/>
    <property type="match status" value="1"/>
</dbReference>
<dbReference type="Pfam" id="PF24481">
    <property type="entry name" value="CT398_CC"/>
    <property type="match status" value="1"/>
</dbReference>
<evidence type="ECO:0000256" key="1">
    <source>
        <dbReference type="SAM" id="Coils"/>
    </source>
</evidence>
<feature type="coiled-coil region" evidence="1">
    <location>
        <begin position="51"/>
        <end position="157"/>
    </location>
</feature>
<accession>A0ABV6A7D6</accession>
<feature type="domain" description="C4-type zinc ribbon" evidence="2">
    <location>
        <begin position="202"/>
        <end position="236"/>
    </location>
</feature>
<protein>
    <submittedName>
        <fullName evidence="4">Zinc ribbon domain-containing protein</fullName>
    </submittedName>
</protein>
<proteinExistence type="predicted"/>
<dbReference type="InterPro" id="IPR003743">
    <property type="entry name" value="Zf-RING_7"/>
</dbReference>
<keyword evidence="1" id="KW-0175">Coiled coil</keyword>
<evidence type="ECO:0000313" key="4">
    <source>
        <dbReference type="EMBL" id="MFB9909098.1"/>
    </source>
</evidence>
<sequence length="244" mass="27319">MKAAPAVQRRLLDLAEVDIELDRVTHRRRNLPELAEITEAEQVLRAKRDAVVAAETTLGDLDRDVKRLETEIDQVRARSDRDRKLLDDGVPAKQAENLNHELDTLQRRQGVLEDESLELMERREAVEQDVIFAKGELTAAEEKLSDAQGRRDQAFADLETTEARSGDRRKAVLAELPTELVTLYERIRSNKGTGAALLRARRCGACRLELDRTALGELRSAAADEVVRCQECGAILVRTSESGL</sequence>